<dbReference type="EC" id="2.1.1.228" evidence="5 15"/>
<feature type="binding site" evidence="15 16">
    <location>
        <position position="109"/>
    </location>
    <ligand>
        <name>S-adenosyl-L-methionine</name>
        <dbReference type="ChEBI" id="CHEBI:59789"/>
    </ligand>
</feature>
<dbReference type="CDD" id="cd18080">
    <property type="entry name" value="TrmD-like"/>
    <property type="match status" value="1"/>
</dbReference>
<evidence type="ECO:0000313" key="20">
    <source>
        <dbReference type="EMBL" id="AZI57825.1"/>
    </source>
</evidence>
<dbReference type="HAMAP" id="MF_00605">
    <property type="entry name" value="TrmD"/>
    <property type="match status" value="1"/>
</dbReference>
<dbReference type="PANTHER" id="PTHR46417">
    <property type="entry name" value="TRNA (GUANINE-N(1)-)-METHYLTRANSFERASE"/>
    <property type="match status" value="1"/>
</dbReference>
<keyword evidence="7 15" id="KW-0963">Cytoplasm</keyword>
<evidence type="ECO:0000256" key="3">
    <source>
        <dbReference type="ARBA" id="ARBA00007630"/>
    </source>
</evidence>
<evidence type="ECO:0000256" key="7">
    <source>
        <dbReference type="ARBA" id="ARBA00022490"/>
    </source>
</evidence>
<comment type="similarity">
    <text evidence="3 15 17">Belongs to the RNA methyltransferase TrmD family.</text>
</comment>
<reference evidence="20 21" key="2">
    <citation type="submission" date="2018-12" db="EMBL/GenBank/DDBJ databases">
        <title>Nakamurella antarcticus sp. nov., isolated from Antarctica South Shetland Islands soil.</title>
        <authorList>
            <person name="Peng F."/>
        </authorList>
    </citation>
    <scope>NUCLEOTIDE SEQUENCE [LARGE SCALE GENOMIC DNA]</scope>
    <source>
        <strain evidence="20 21">S14-144</strain>
    </source>
</reference>
<keyword evidence="21" id="KW-1185">Reference proteome</keyword>
<dbReference type="KEGG" id="nak:EH165_06335"/>
<evidence type="ECO:0000256" key="4">
    <source>
        <dbReference type="ARBA" id="ARBA00011738"/>
    </source>
</evidence>
<feature type="compositionally biased region" description="Basic and acidic residues" evidence="18">
    <location>
        <begin position="211"/>
        <end position="226"/>
    </location>
</feature>
<evidence type="ECO:0000256" key="9">
    <source>
        <dbReference type="ARBA" id="ARBA00022679"/>
    </source>
</evidence>
<dbReference type="OrthoDB" id="9807416at2"/>
<keyword evidence="10 15" id="KW-0949">S-adenosyl-L-methionine</keyword>
<evidence type="ECO:0000256" key="14">
    <source>
        <dbReference type="ARBA" id="ARBA00047783"/>
    </source>
</evidence>
<dbReference type="RefSeq" id="WP_124798588.1">
    <property type="nucleotide sequence ID" value="NZ_CP034170.1"/>
</dbReference>
<dbReference type="Proteomes" id="UP000268084">
    <property type="component" value="Chromosome"/>
</dbReference>
<comment type="function">
    <text evidence="1 15 17">Specifically methylates guanosine-37 in various tRNAs.</text>
</comment>
<dbReference type="PIRSF" id="PIRSF000386">
    <property type="entry name" value="tRNA_mtase"/>
    <property type="match status" value="1"/>
</dbReference>
<evidence type="ECO:0000256" key="13">
    <source>
        <dbReference type="ARBA" id="ARBA00033392"/>
    </source>
</evidence>
<name>A0A3G8ZLW7_9ACTN</name>
<dbReference type="GO" id="GO:0005829">
    <property type="term" value="C:cytosol"/>
    <property type="evidence" value="ECO:0007669"/>
    <property type="project" value="TreeGrafter"/>
</dbReference>
<dbReference type="NCBIfam" id="TIGR00088">
    <property type="entry name" value="trmD"/>
    <property type="match status" value="1"/>
</dbReference>
<evidence type="ECO:0000256" key="16">
    <source>
        <dbReference type="PIRSR" id="PIRSR000386-1"/>
    </source>
</evidence>
<dbReference type="PANTHER" id="PTHR46417:SF1">
    <property type="entry name" value="TRNA (GUANINE-N(1)-)-METHYLTRANSFERASE"/>
    <property type="match status" value="1"/>
</dbReference>
<evidence type="ECO:0000256" key="1">
    <source>
        <dbReference type="ARBA" id="ARBA00002634"/>
    </source>
</evidence>
<feature type="binding site" evidence="15 16">
    <location>
        <begin position="133"/>
        <end position="138"/>
    </location>
    <ligand>
        <name>S-adenosyl-L-methionine</name>
        <dbReference type="ChEBI" id="CHEBI:59789"/>
    </ligand>
</feature>
<evidence type="ECO:0000256" key="11">
    <source>
        <dbReference type="ARBA" id="ARBA00022694"/>
    </source>
</evidence>
<dbReference type="InterPro" id="IPR016009">
    <property type="entry name" value="tRNA_MeTrfase_TRMD/TRM10"/>
</dbReference>
<reference evidence="20 21" key="1">
    <citation type="submission" date="2018-11" db="EMBL/GenBank/DDBJ databases">
        <authorList>
            <person name="Da X."/>
        </authorList>
    </citation>
    <scope>NUCLEOTIDE SEQUENCE [LARGE SCALE GENOMIC DNA]</scope>
    <source>
        <strain evidence="20 21">S14-144</strain>
    </source>
</reference>
<evidence type="ECO:0000256" key="8">
    <source>
        <dbReference type="ARBA" id="ARBA00022603"/>
    </source>
</evidence>
<evidence type="ECO:0000259" key="19">
    <source>
        <dbReference type="Pfam" id="PF01746"/>
    </source>
</evidence>
<organism evidence="20 21">
    <name type="scientific">Nakamurella antarctica</name>
    <dbReference type="NCBI Taxonomy" id="1902245"/>
    <lineage>
        <taxon>Bacteria</taxon>
        <taxon>Bacillati</taxon>
        <taxon>Actinomycetota</taxon>
        <taxon>Actinomycetes</taxon>
        <taxon>Nakamurellales</taxon>
        <taxon>Nakamurellaceae</taxon>
        <taxon>Nakamurella</taxon>
    </lineage>
</organism>
<keyword evidence="11 15" id="KW-0819">tRNA processing</keyword>
<dbReference type="GO" id="GO:0002939">
    <property type="term" value="P:tRNA N1-guanine methylation"/>
    <property type="evidence" value="ECO:0007669"/>
    <property type="project" value="TreeGrafter"/>
</dbReference>
<dbReference type="NCBIfam" id="NF000648">
    <property type="entry name" value="PRK00026.1"/>
    <property type="match status" value="1"/>
</dbReference>
<dbReference type="InterPro" id="IPR029026">
    <property type="entry name" value="tRNA_m1G_MTases_N"/>
</dbReference>
<evidence type="ECO:0000256" key="15">
    <source>
        <dbReference type="HAMAP-Rule" id="MF_00605"/>
    </source>
</evidence>
<evidence type="ECO:0000256" key="6">
    <source>
        <dbReference type="ARBA" id="ARBA00014679"/>
    </source>
</evidence>
<sequence>MRIDVLTIFPEYLAPLRESLVGKAITDSLIGVRVHDLRDFTTDRHRTVDDSPYGGGPGMVMKADVWGAALDSLATPDTILIVPTPAGRPFSQQLAQQLSIAHHLVFACGRYEGIDQRVADEAATRMPVLELSIGDYVLAGGEVAVLVMVEAIARLIPGVLGNPESAVQDSFGAASPGLLEHPSYTRPVNYRGHEVPAVLLSGNHAEIARWRHSQSVERTRERRPDLLPDTEN</sequence>
<comment type="catalytic activity">
    <reaction evidence="14 15 17">
        <text>guanosine(37) in tRNA + S-adenosyl-L-methionine = N(1)-methylguanosine(37) in tRNA + S-adenosyl-L-homocysteine + H(+)</text>
        <dbReference type="Rhea" id="RHEA:36899"/>
        <dbReference type="Rhea" id="RHEA-COMP:10145"/>
        <dbReference type="Rhea" id="RHEA-COMP:10147"/>
        <dbReference type="ChEBI" id="CHEBI:15378"/>
        <dbReference type="ChEBI" id="CHEBI:57856"/>
        <dbReference type="ChEBI" id="CHEBI:59789"/>
        <dbReference type="ChEBI" id="CHEBI:73542"/>
        <dbReference type="ChEBI" id="CHEBI:74269"/>
        <dbReference type="EC" id="2.1.1.228"/>
    </reaction>
</comment>
<dbReference type="EMBL" id="CP034170">
    <property type="protein sequence ID" value="AZI57825.1"/>
    <property type="molecule type" value="Genomic_DNA"/>
</dbReference>
<dbReference type="Pfam" id="PF01746">
    <property type="entry name" value="tRNA_m1G_MT"/>
    <property type="match status" value="1"/>
</dbReference>
<evidence type="ECO:0000256" key="10">
    <source>
        <dbReference type="ARBA" id="ARBA00022691"/>
    </source>
</evidence>
<evidence type="ECO:0000256" key="2">
    <source>
        <dbReference type="ARBA" id="ARBA00004496"/>
    </source>
</evidence>
<dbReference type="GO" id="GO:0052906">
    <property type="term" value="F:tRNA (guanine(37)-N1)-methyltransferase activity"/>
    <property type="evidence" value="ECO:0007669"/>
    <property type="project" value="UniProtKB-UniRule"/>
</dbReference>
<feature type="domain" description="tRNA methyltransferase TRMD/TRM10-type" evidence="19">
    <location>
        <begin position="1"/>
        <end position="227"/>
    </location>
</feature>
<accession>A0A3G8ZLW7</accession>
<keyword evidence="8 15" id="KW-0489">Methyltransferase</keyword>
<protein>
    <recommendedName>
        <fullName evidence="6 15">tRNA (guanine-N(1)-)-methyltransferase</fullName>
        <ecNumber evidence="5 15">2.1.1.228</ecNumber>
    </recommendedName>
    <alternativeName>
        <fullName evidence="12 15">M1G-methyltransferase</fullName>
    </alternativeName>
    <alternativeName>
        <fullName evidence="13 15">tRNA [GM37] methyltransferase</fullName>
    </alternativeName>
</protein>
<dbReference type="InterPro" id="IPR029028">
    <property type="entry name" value="Alpha/beta_knot_MTases"/>
</dbReference>
<comment type="subcellular location">
    <subcellularLocation>
        <location evidence="2 15 17">Cytoplasm</location>
    </subcellularLocation>
</comment>
<keyword evidence="9 15" id="KW-0808">Transferase</keyword>
<evidence type="ECO:0000256" key="17">
    <source>
        <dbReference type="RuleBase" id="RU003464"/>
    </source>
</evidence>
<dbReference type="SUPFAM" id="SSF75217">
    <property type="entry name" value="alpha/beta knot"/>
    <property type="match status" value="1"/>
</dbReference>
<proteinExistence type="inferred from homology"/>
<dbReference type="InterPro" id="IPR002649">
    <property type="entry name" value="tRNA_m1G_MeTrfase_TrmD"/>
</dbReference>
<feature type="region of interest" description="Disordered" evidence="18">
    <location>
        <begin position="211"/>
        <end position="232"/>
    </location>
</feature>
<evidence type="ECO:0000256" key="5">
    <source>
        <dbReference type="ARBA" id="ARBA00012807"/>
    </source>
</evidence>
<dbReference type="FunFam" id="3.40.1280.10:FF:000001">
    <property type="entry name" value="tRNA (guanine-N(1)-)-methyltransferase"/>
    <property type="match status" value="1"/>
</dbReference>
<comment type="subunit">
    <text evidence="4 15 17">Homodimer.</text>
</comment>
<evidence type="ECO:0000256" key="18">
    <source>
        <dbReference type="SAM" id="MobiDB-lite"/>
    </source>
</evidence>
<evidence type="ECO:0000313" key="21">
    <source>
        <dbReference type="Proteomes" id="UP000268084"/>
    </source>
</evidence>
<dbReference type="AlphaFoldDB" id="A0A3G8ZLW7"/>
<evidence type="ECO:0000256" key="12">
    <source>
        <dbReference type="ARBA" id="ARBA00029736"/>
    </source>
</evidence>
<gene>
    <name evidence="15 20" type="primary">trmD</name>
    <name evidence="20" type="ORF">EH165_06335</name>
</gene>
<dbReference type="Gene3D" id="1.10.1270.20">
    <property type="entry name" value="tRNA(m1g37)methyltransferase, domain 2"/>
    <property type="match status" value="1"/>
</dbReference>
<dbReference type="InterPro" id="IPR023148">
    <property type="entry name" value="tRNA_m1G_MeTrfase_C_sf"/>
</dbReference>
<dbReference type="Gene3D" id="3.40.1280.10">
    <property type="match status" value="1"/>
</dbReference>